<dbReference type="InterPro" id="IPR036397">
    <property type="entry name" value="RNaseH_sf"/>
</dbReference>
<dbReference type="InterPro" id="IPR052160">
    <property type="entry name" value="Gypsy_RT_Integrase-like"/>
</dbReference>
<dbReference type="InterPro" id="IPR012337">
    <property type="entry name" value="RNaseH-like_sf"/>
</dbReference>
<feature type="domain" description="Integrase catalytic" evidence="1">
    <location>
        <begin position="123"/>
        <end position="283"/>
    </location>
</feature>
<protein>
    <submittedName>
        <fullName evidence="2">Reverse transcriptase domain-containing protein</fullName>
    </submittedName>
</protein>
<keyword evidence="2" id="KW-0548">Nucleotidyltransferase</keyword>
<dbReference type="SUPFAM" id="SSF53098">
    <property type="entry name" value="Ribonuclease H-like"/>
    <property type="match status" value="1"/>
</dbReference>
<dbReference type="GO" id="GO:0015074">
    <property type="term" value="P:DNA integration"/>
    <property type="evidence" value="ECO:0007669"/>
    <property type="project" value="InterPro"/>
</dbReference>
<name>A0A6L2LJP9_TANCI</name>
<comment type="caution">
    <text evidence="2">The sequence shown here is derived from an EMBL/GenBank/DDBJ whole genome shotgun (WGS) entry which is preliminary data.</text>
</comment>
<organism evidence="2">
    <name type="scientific">Tanacetum cinerariifolium</name>
    <name type="common">Dalmatian daisy</name>
    <name type="synonym">Chrysanthemum cinerariifolium</name>
    <dbReference type="NCBI Taxonomy" id="118510"/>
    <lineage>
        <taxon>Eukaryota</taxon>
        <taxon>Viridiplantae</taxon>
        <taxon>Streptophyta</taxon>
        <taxon>Embryophyta</taxon>
        <taxon>Tracheophyta</taxon>
        <taxon>Spermatophyta</taxon>
        <taxon>Magnoliopsida</taxon>
        <taxon>eudicotyledons</taxon>
        <taxon>Gunneridae</taxon>
        <taxon>Pentapetalae</taxon>
        <taxon>asterids</taxon>
        <taxon>campanulids</taxon>
        <taxon>Asterales</taxon>
        <taxon>Asteraceae</taxon>
        <taxon>Asteroideae</taxon>
        <taxon>Anthemideae</taxon>
        <taxon>Anthemidinae</taxon>
        <taxon>Tanacetum</taxon>
    </lineage>
</organism>
<dbReference type="AlphaFoldDB" id="A0A6L2LJP9"/>
<dbReference type="Gene3D" id="3.30.420.10">
    <property type="entry name" value="Ribonuclease H-like superfamily/Ribonuclease H"/>
    <property type="match status" value="1"/>
</dbReference>
<dbReference type="EMBL" id="BKCJ010004578">
    <property type="protein sequence ID" value="GEU61888.1"/>
    <property type="molecule type" value="Genomic_DNA"/>
</dbReference>
<proteinExistence type="predicted"/>
<dbReference type="PROSITE" id="PS50994">
    <property type="entry name" value="INTEGRASE"/>
    <property type="match status" value="1"/>
</dbReference>
<dbReference type="PANTHER" id="PTHR47266">
    <property type="entry name" value="ENDONUCLEASE-RELATED"/>
    <property type="match status" value="1"/>
</dbReference>
<evidence type="ECO:0000313" key="2">
    <source>
        <dbReference type="EMBL" id="GEU61888.1"/>
    </source>
</evidence>
<gene>
    <name evidence="2" type="ORF">Tci_033866</name>
</gene>
<keyword evidence="2" id="KW-0808">Transferase</keyword>
<sequence length="374" mass="43067">MKRFLSRHLTWYLFVVTQVPHGLPILQTTIRIKSSDGVFTARKPLTFSRLAIMDPPGNIMARTTPPKRCLAPVFIGSQFIMMPTTWSNLVTLLNVMEKFRNEMKCLKIPSKFARFLTFGHRFHGVVPVFTREQGWKGTDQPFPSLRGNKYILVAVDYLSKWVEAKALHTNDARVVCKFLKSLFARFGAPRAIISDRGTHFCNDQFAKVMLKYGVTQRLATAYHPQTSGQVEVFNPGLKRISKRTMGENRTSWSDKLDDALWAFRTAFKTPIGCTPYKLVYGKACHLPIELEHKAYWALKHCNYDILTAGDHHKVQLNELRDQAYENSLIYKEKTKRIHYSKIKDRVFNVGDRVLLFNSRLKTWASLRPAGLDHS</sequence>
<dbReference type="GO" id="GO:0003676">
    <property type="term" value="F:nucleic acid binding"/>
    <property type="evidence" value="ECO:0007669"/>
    <property type="project" value="InterPro"/>
</dbReference>
<dbReference type="GO" id="GO:0003964">
    <property type="term" value="F:RNA-directed DNA polymerase activity"/>
    <property type="evidence" value="ECO:0007669"/>
    <property type="project" value="UniProtKB-KW"/>
</dbReference>
<evidence type="ECO:0000259" key="1">
    <source>
        <dbReference type="PROSITE" id="PS50994"/>
    </source>
</evidence>
<dbReference type="InterPro" id="IPR001584">
    <property type="entry name" value="Integrase_cat-core"/>
</dbReference>
<keyword evidence="2" id="KW-0695">RNA-directed DNA polymerase</keyword>
<dbReference type="Pfam" id="PF00665">
    <property type="entry name" value="rve"/>
    <property type="match status" value="1"/>
</dbReference>
<reference evidence="2" key="1">
    <citation type="journal article" date="2019" name="Sci. Rep.">
        <title>Draft genome of Tanacetum cinerariifolium, the natural source of mosquito coil.</title>
        <authorList>
            <person name="Yamashiro T."/>
            <person name="Shiraishi A."/>
            <person name="Satake H."/>
            <person name="Nakayama K."/>
        </authorList>
    </citation>
    <scope>NUCLEOTIDE SEQUENCE</scope>
</reference>
<accession>A0A6L2LJP9</accession>